<dbReference type="Proteomes" id="UP000322791">
    <property type="component" value="Unassembled WGS sequence"/>
</dbReference>
<dbReference type="InterPro" id="IPR036890">
    <property type="entry name" value="HATPase_C_sf"/>
</dbReference>
<gene>
    <name evidence="2" type="ORF">FY528_19390</name>
</gene>
<reference evidence="2 3" key="1">
    <citation type="submission" date="2019-08" db="EMBL/GenBank/DDBJ databases">
        <authorList>
            <person name="Seo M.-J."/>
        </authorList>
    </citation>
    <scope>NUCLEOTIDE SEQUENCE [LARGE SCALE GENOMIC DNA]</scope>
    <source>
        <strain evidence="2 3">KIGAM108</strain>
    </source>
</reference>
<feature type="coiled-coil region" evidence="1">
    <location>
        <begin position="320"/>
        <end position="347"/>
    </location>
</feature>
<dbReference type="GO" id="GO:0003676">
    <property type="term" value="F:nucleic acid binding"/>
    <property type="evidence" value="ECO:0007669"/>
    <property type="project" value="InterPro"/>
</dbReference>
<evidence type="ECO:0000256" key="1">
    <source>
        <dbReference type="SAM" id="Coils"/>
    </source>
</evidence>
<organism evidence="2 3">
    <name type="scientific">Hymenobacter lutimineralis</name>
    <dbReference type="NCBI Taxonomy" id="2606448"/>
    <lineage>
        <taxon>Bacteria</taxon>
        <taxon>Pseudomonadati</taxon>
        <taxon>Bacteroidota</taxon>
        <taxon>Cytophagia</taxon>
        <taxon>Cytophagales</taxon>
        <taxon>Hymenobacteraceae</taxon>
        <taxon>Hymenobacter</taxon>
    </lineage>
</organism>
<name>A0A5D6URL5_9BACT</name>
<dbReference type="RefSeq" id="WP_149072677.1">
    <property type="nucleotide sequence ID" value="NZ_VTHL01000029.1"/>
</dbReference>
<protein>
    <recommendedName>
        <fullName evidence="4">ATP-binding protein</fullName>
    </recommendedName>
</protein>
<evidence type="ECO:0000313" key="3">
    <source>
        <dbReference type="Proteomes" id="UP000322791"/>
    </source>
</evidence>
<dbReference type="EMBL" id="VTHL01000029">
    <property type="protein sequence ID" value="TYZ06093.1"/>
    <property type="molecule type" value="Genomic_DNA"/>
</dbReference>
<dbReference type="Pfam" id="PF13589">
    <property type="entry name" value="HATPase_c_3"/>
    <property type="match status" value="1"/>
</dbReference>
<dbReference type="Gene3D" id="3.40.1350.10">
    <property type="match status" value="1"/>
</dbReference>
<dbReference type="Gene3D" id="3.30.565.10">
    <property type="entry name" value="Histidine kinase-like ATPase, C-terminal domain"/>
    <property type="match status" value="1"/>
</dbReference>
<dbReference type="InterPro" id="IPR011856">
    <property type="entry name" value="tRNA_endonuc-like_dom_sf"/>
</dbReference>
<sequence length="590" mass="67089">MKKTTFKVHPKLAALLGENYRSSEFALRELVDNAWDAEAKNVWIVLPSILTEDATIEFRDDGTGMTPEEVRNEYLIIANNRRDRKGNTTQNGRMVKGRKGIGKFAGLFVGSLMLVETRARGKRTTVHIEKKVLAAAKHDIEDVDLPVIEEECNQEEHGTTIRIRDINQNLVFPNPDRLRLVLIMEYGRQDQFTIYVNGDKLDVSDVKGKVFTFTDVLEGLGSVTLRFVISETNQSLRQPGLAVRVGGKTVGKPSFFGLEDNGGEIPAKLLKRVYGEVEADELLDYVTADWGALIENSKPVQILEEYVRPKLEAALRGVFKNEISLAKARLQKQVDQELRRLPAYKRDYARKALDRVLTTFYALPEQKLQTLIRVLLDTIEKDEYWEIIKRLDEAQYADVATFAEALNEFGLVELAMISRQASFRLQFLTKLQELVNNPETQEKDLHLAFEKNLWLLGAEYSLMTSNRTLVSTVEKITGKREYNGENARNRPDLLLNQDRSRQYLLIEFKRPSHTITRADVAQAEDYRQALSAYLPGAAMHIMLIGGKSNVAAQYGLGEKVEILTFNDVISSAFTMLNWLLEELNHPVRHS</sequence>
<evidence type="ECO:0008006" key="4">
    <source>
        <dbReference type="Google" id="ProtNLM"/>
    </source>
</evidence>
<keyword evidence="3" id="KW-1185">Reference proteome</keyword>
<accession>A0A5D6URL5</accession>
<proteinExistence type="predicted"/>
<keyword evidence="1" id="KW-0175">Coiled coil</keyword>
<dbReference type="SUPFAM" id="SSF55874">
    <property type="entry name" value="ATPase domain of HSP90 chaperone/DNA topoisomerase II/histidine kinase"/>
    <property type="match status" value="1"/>
</dbReference>
<dbReference type="AlphaFoldDB" id="A0A5D6URL5"/>
<evidence type="ECO:0000313" key="2">
    <source>
        <dbReference type="EMBL" id="TYZ06093.1"/>
    </source>
</evidence>
<comment type="caution">
    <text evidence="2">The sequence shown here is derived from an EMBL/GenBank/DDBJ whole genome shotgun (WGS) entry which is preliminary data.</text>
</comment>